<feature type="transmembrane region" description="Helical" evidence="1">
    <location>
        <begin position="114"/>
        <end position="133"/>
    </location>
</feature>
<feature type="domain" description="DUF6688" evidence="2">
    <location>
        <begin position="13"/>
        <end position="259"/>
    </location>
</feature>
<evidence type="ECO:0000256" key="1">
    <source>
        <dbReference type="SAM" id="Phobius"/>
    </source>
</evidence>
<evidence type="ECO:0000313" key="5">
    <source>
        <dbReference type="Proteomes" id="UP001205603"/>
    </source>
</evidence>
<sequence>MRTILSIEIIVLIIMGLCLAGIPLFLTVRNVLVLFMRSVKPRKLFDMAVFIIGLPLTFLVILPLKPWDEPLMELDDVYHSPLYIEPVIIFVMVVAVVSYLVLRVKGNRLPPLPSTVLLSGLYVGCIYAVLWIVQLSENLYMNELDFTPGGLYDTTPGLNYPVIFFMLFAVNYILMAIRMVVGYIKEPLTVWPQYKSSFLNRLSRILSRCGRLPVAALILLLPVCAVILGILTLFGQQQVLIDAFTQTDDWYFSTKISPPVEGYRGHYLCTVAAQGNPYIVKPLRRGIRHGVPIVVNRQLCVANAFEDLLSQYCPCLHRFIRNNYDRYGLPVCRYIDRPWKANVIYWAMKPAEWLFIVVLYTFDAAPEQRIASQYQDNRRNKP</sequence>
<evidence type="ECO:0000259" key="3">
    <source>
        <dbReference type="Pfam" id="PF23543"/>
    </source>
</evidence>
<accession>A0ABT1MMJ1</accession>
<feature type="transmembrane region" description="Helical" evidence="1">
    <location>
        <begin position="44"/>
        <end position="62"/>
    </location>
</feature>
<protein>
    <submittedName>
        <fullName evidence="4">Uncharacterized protein</fullName>
    </submittedName>
</protein>
<evidence type="ECO:0000313" key="4">
    <source>
        <dbReference type="EMBL" id="MCP9612486.1"/>
    </source>
</evidence>
<dbReference type="InterPro" id="IPR056491">
    <property type="entry name" value="DUF6688_C"/>
</dbReference>
<feature type="domain" description="DUF6688" evidence="3">
    <location>
        <begin position="265"/>
        <end position="374"/>
    </location>
</feature>
<evidence type="ECO:0000259" key="2">
    <source>
        <dbReference type="Pfam" id="PF20394"/>
    </source>
</evidence>
<dbReference type="Proteomes" id="UP001205603">
    <property type="component" value="Unassembled WGS sequence"/>
</dbReference>
<organism evidence="4 5">
    <name type="scientific">Coprobacter tertius</name>
    <dbReference type="NCBI Taxonomy" id="2944915"/>
    <lineage>
        <taxon>Bacteria</taxon>
        <taxon>Pseudomonadati</taxon>
        <taxon>Bacteroidota</taxon>
        <taxon>Bacteroidia</taxon>
        <taxon>Bacteroidales</taxon>
        <taxon>Barnesiellaceae</taxon>
        <taxon>Coprobacter</taxon>
    </lineage>
</organism>
<name>A0ABT1MMJ1_9BACT</name>
<dbReference type="EMBL" id="JANDHW010000010">
    <property type="protein sequence ID" value="MCP9612486.1"/>
    <property type="molecule type" value="Genomic_DNA"/>
</dbReference>
<feature type="transmembrane region" description="Helical" evidence="1">
    <location>
        <begin position="158"/>
        <end position="177"/>
    </location>
</feature>
<feature type="transmembrane region" description="Helical" evidence="1">
    <location>
        <begin position="82"/>
        <end position="102"/>
    </location>
</feature>
<gene>
    <name evidence="4" type="ORF">NMU02_10325</name>
</gene>
<keyword evidence="1" id="KW-1133">Transmembrane helix</keyword>
<dbReference type="RefSeq" id="WP_255027800.1">
    <property type="nucleotide sequence ID" value="NZ_JANDHW010000010.1"/>
</dbReference>
<dbReference type="Pfam" id="PF20394">
    <property type="entry name" value="DUF6688"/>
    <property type="match status" value="1"/>
</dbReference>
<dbReference type="Pfam" id="PF23543">
    <property type="entry name" value="DUF6688_C"/>
    <property type="match status" value="1"/>
</dbReference>
<keyword evidence="1" id="KW-0812">Transmembrane</keyword>
<feature type="transmembrane region" description="Helical" evidence="1">
    <location>
        <begin position="212"/>
        <end position="234"/>
    </location>
</feature>
<feature type="transmembrane region" description="Helical" evidence="1">
    <location>
        <begin position="6"/>
        <end position="32"/>
    </location>
</feature>
<keyword evidence="1" id="KW-0472">Membrane</keyword>
<dbReference type="InterPro" id="IPR046510">
    <property type="entry name" value="DUF6688_N"/>
</dbReference>
<reference evidence="4 5" key="1">
    <citation type="submission" date="2022-07" db="EMBL/GenBank/DDBJ databases">
        <title>Fecal culturing of patients with breast cancer.</title>
        <authorList>
            <person name="Teng N.M.Y."/>
            <person name="Kiu R."/>
            <person name="Evans R."/>
            <person name="Baker D.J."/>
            <person name="Zenner C."/>
            <person name="Robinson S.D."/>
            <person name="Hall L.J."/>
        </authorList>
    </citation>
    <scope>NUCLEOTIDE SEQUENCE [LARGE SCALE GENOMIC DNA]</scope>
    <source>
        <strain evidence="4 5">LH1063</strain>
    </source>
</reference>
<proteinExistence type="predicted"/>
<keyword evidence="5" id="KW-1185">Reference proteome</keyword>
<comment type="caution">
    <text evidence="4">The sequence shown here is derived from an EMBL/GenBank/DDBJ whole genome shotgun (WGS) entry which is preliminary data.</text>
</comment>